<dbReference type="GeneID" id="41973335"/>
<dbReference type="OrthoDB" id="206213at2759"/>
<dbReference type="SUPFAM" id="SSF55811">
    <property type="entry name" value="Nudix"/>
    <property type="match status" value="1"/>
</dbReference>
<dbReference type="STRING" id="1093900.A0A507ASB6"/>
<accession>A0A507ASB6</accession>
<organism evidence="4 5">
    <name type="scientific">Thyridium curvatum</name>
    <dbReference type="NCBI Taxonomy" id="1093900"/>
    <lineage>
        <taxon>Eukaryota</taxon>
        <taxon>Fungi</taxon>
        <taxon>Dikarya</taxon>
        <taxon>Ascomycota</taxon>
        <taxon>Pezizomycotina</taxon>
        <taxon>Sordariomycetes</taxon>
        <taxon>Sordariomycetidae</taxon>
        <taxon>Thyridiales</taxon>
        <taxon>Thyridiaceae</taxon>
        <taxon>Thyridium</taxon>
    </lineage>
</organism>
<dbReference type="GO" id="GO:0019509">
    <property type="term" value="P:L-methionine salvage from methylthioadenosine"/>
    <property type="evidence" value="ECO:0007669"/>
    <property type="project" value="TreeGrafter"/>
</dbReference>
<evidence type="ECO:0000259" key="3">
    <source>
        <dbReference type="PROSITE" id="PS51462"/>
    </source>
</evidence>
<evidence type="ECO:0000313" key="4">
    <source>
        <dbReference type="EMBL" id="TPX13685.1"/>
    </source>
</evidence>
<protein>
    <recommendedName>
        <fullName evidence="3">Nudix hydrolase domain-containing protein</fullName>
    </recommendedName>
</protein>
<sequence length="512" mass="55991">MGWLPFYRHCWAGISGSIEKDDPSPYSAALRELREETTLTSPGSLEFIRTGKPYSFVDEDLNREWTIHPFGFRLKTEAEGGQGEKGLQIDWEHEGWQWHDPAHVSDTKEFGGVPHIADSLRRVWFEKVLGDGPGAILAEGLDRLKNDHESGARQLAGEALSILRNVVAALDRDEPAEIWWANVRIAAWHIWKNGRESMGAAIMNVLLGALRSIEETMRQHEEHPDSVHSLKWRDSVVESLERLISLRATNSAGVVSAAFLDYLQSAFSAKSGTNAPLSILTLSESSTIAQCLQLVAQKADLPIDLRILESRPLYEGVSLAGSVAQAWAALDGEQRDVAKFKITIYTDASAAIAAEGVDIVLIGADRIASSGAVSNKTGSLPAVLSAKHVSPSAKTVVLGESEKVAPPGDPREHVVEDNDPMQLVRAWEAGQNGERVRSAATGLSAAVGRGLDRHQAGGLDGVAVQIRNVFFEWVPPDLIDVYVTEFGVWRLEDIAKHSENLGAEEQRLFKDL</sequence>
<proteinExistence type="inferred from homology"/>
<evidence type="ECO:0000256" key="2">
    <source>
        <dbReference type="RuleBase" id="RU003814"/>
    </source>
</evidence>
<dbReference type="Pfam" id="PF01008">
    <property type="entry name" value="IF-2B"/>
    <property type="match status" value="1"/>
</dbReference>
<dbReference type="PANTHER" id="PTHR43475">
    <property type="entry name" value="METHYLTHIORIBOSE-1-PHOSPHATE ISOMERASE"/>
    <property type="match status" value="1"/>
</dbReference>
<dbReference type="InterPro" id="IPR000649">
    <property type="entry name" value="IF-2B-related"/>
</dbReference>
<evidence type="ECO:0000313" key="5">
    <source>
        <dbReference type="Proteomes" id="UP000319257"/>
    </source>
</evidence>
<comment type="caution">
    <text evidence="4">The sequence shown here is derived from an EMBL/GenBank/DDBJ whole genome shotgun (WGS) entry which is preliminary data.</text>
</comment>
<dbReference type="Gene3D" id="3.40.50.10470">
    <property type="entry name" value="Translation initiation factor eif-2b, domain 2"/>
    <property type="match status" value="1"/>
</dbReference>
<dbReference type="RefSeq" id="XP_030995396.1">
    <property type="nucleotide sequence ID" value="XM_031140460.1"/>
</dbReference>
<dbReference type="SUPFAM" id="SSF100950">
    <property type="entry name" value="NagB/RpiA/CoA transferase-like"/>
    <property type="match status" value="1"/>
</dbReference>
<reference evidence="4 5" key="1">
    <citation type="submission" date="2019-06" db="EMBL/GenBank/DDBJ databases">
        <title>Draft genome sequence of the filamentous fungus Phialemoniopsis curvata isolated from diesel fuel.</title>
        <authorList>
            <person name="Varaljay V.A."/>
            <person name="Lyon W.J."/>
            <person name="Crouch A.L."/>
            <person name="Drake C.E."/>
            <person name="Hollomon J.M."/>
            <person name="Nadeau L.J."/>
            <person name="Nunn H.S."/>
            <person name="Stevenson B.S."/>
            <person name="Bojanowski C.L."/>
            <person name="Crookes-Goodson W.J."/>
        </authorList>
    </citation>
    <scope>NUCLEOTIDE SEQUENCE [LARGE SCALE GENOMIC DNA]</scope>
    <source>
        <strain evidence="4 5">D216</strain>
    </source>
</reference>
<dbReference type="InterPro" id="IPR042529">
    <property type="entry name" value="IF_2B-like_C"/>
</dbReference>
<feature type="domain" description="Nudix hydrolase" evidence="3">
    <location>
        <begin position="1"/>
        <end position="127"/>
    </location>
</feature>
<evidence type="ECO:0000256" key="1">
    <source>
        <dbReference type="ARBA" id="ARBA00007251"/>
    </source>
</evidence>
<dbReference type="EMBL" id="SKBQ01000032">
    <property type="protein sequence ID" value="TPX13685.1"/>
    <property type="molecule type" value="Genomic_DNA"/>
</dbReference>
<dbReference type="Proteomes" id="UP000319257">
    <property type="component" value="Unassembled WGS sequence"/>
</dbReference>
<dbReference type="Gene3D" id="3.90.79.10">
    <property type="entry name" value="Nucleoside Triphosphate Pyrophosphohydrolase"/>
    <property type="match status" value="1"/>
</dbReference>
<keyword evidence="5" id="KW-1185">Reference proteome</keyword>
<dbReference type="InterPro" id="IPR037171">
    <property type="entry name" value="NagB/RpiA_transferase-like"/>
</dbReference>
<dbReference type="InterPro" id="IPR015797">
    <property type="entry name" value="NUDIX_hydrolase-like_dom_sf"/>
</dbReference>
<dbReference type="PROSITE" id="PS51462">
    <property type="entry name" value="NUDIX"/>
    <property type="match status" value="1"/>
</dbReference>
<gene>
    <name evidence="4" type="ORF">E0L32_005888</name>
</gene>
<dbReference type="InParanoid" id="A0A507ASB6"/>
<dbReference type="PANTHER" id="PTHR43475:SF3">
    <property type="entry name" value="TRANSLATION INITIATION FACTOR EIF-2B SUBUNIT FAMILY PROTEIN (AFU_ORTHOLOGUE AFUA_2G14290)"/>
    <property type="match status" value="1"/>
</dbReference>
<dbReference type="AlphaFoldDB" id="A0A507ASB6"/>
<dbReference type="InterPro" id="IPR000086">
    <property type="entry name" value="NUDIX_hydrolase_dom"/>
</dbReference>
<comment type="similarity">
    <text evidence="1 2">Belongs to the eIF-2B alpha/beta/delta subunits family.</text>
</comment>
<dbReference type="GO" id="GO:0046523">
    <property type="term" value="F:S-methyl-5-thioribose-1-phosphate isomerase activity"/>
    <property type="evidence" value="ECO:0007669"/>
    <property type="project" value="TreeGrafter"/>
</dbReference>
<dbReference type="Pfam" id="PF00293">
    <property type="entry name" value="NUDIX"/>
    <property type="match status" value="1"/>
</dbReference>
<name>A0A507ASB6_9PEZI</name>